<dbReference type="AlphaFoldDB" id="A0A318K9N2"/>
<accession>A0A318K9N2</accession>
<proteinExistence type="predicted"/>
<dbReference type="RefSeq" id="WP_157195405.1">
    <property type="nucleotide sequence ID" value="NZ_QJKF01000003.1"/>
</dbReference>
<reference evidence="1 2" key="1">
    <citation type="submission" date="2018-05" db="EMBL/GenBank/DDBJ databases">
        <title>Genomic Encyclopedia of Type Strains, Phase IV (KMG-IV): sequencing the most valuable type-strain genomes for metagenomic binning, comparative biology and taxonomic classification.</title>
        <authorList>
            <person name="Goeker M."/>
        </authorList>
    </citation>
    <scope>NUCLEOTIDE SEQUENCE [LARGE SCALE GENOMIC DNA]</scope>
    <source>
        <strain evidence="1 2">DSM 44704</strain>
    </source>
</reference>
<dbReference type="Proteomes" id="UP000247569">
    <property type="component" value="Unassembled WGS sequence"/>
</dbReference>
<sequence>MNSAPWDELYPVTVAADSCGLAAAAPVVTDRVAAITAIPVTAAAIDL</sequence>
<evidence type="ECO:0000313" key="2">
    <source>
        <dbReference type="Proteomes" id="UP000247569"/>
    </source>
</evidence>
<keyword evidence="2" id="KW-1185">Reference proteome</keyword>
<organism evidence="1 2">
    <name type="scientific">Nocardia tenerifensis</name>
    <dbReference type="NCBI Taxonomy" id="228006"/>
    <lineage>
        <taxon>Bacteria</taxon>
        <taxon>Bacillati</taxon>
        <taxon>Actinomycetota</taxon>
        <taxon>Actinomycetes</taxon>
        <taxon>Mycobacteriales</taxon>
        <taxon>Nocardiaceae</taxon>
        <taxon>Nocardia</taxon>
    </lineage>
</organism>
<evidence type="ECO:0000313" key="1">
    <source>
        <dbReference type="EMBL" id="PXX66716.1"/>
    </source>
</evidence>
<gene>
    <name evidence="1" type="ORF">DFR70_103466</name>
</gene>
<dbReference type="EMBL" id="QJKF01000003">
    <property type="protein sequence ID" value="PXX66716.1"/>
    <property type="molecule type" value="Genomic_DNA"/>
</dbReference>
<name>A0A318K9N2_9NOCA</name>
<comment type="caution">
    <text evidence="1">The sequence shown here is derived from an EMBL/GenBank/DDBJ whole genome shotgun (WGS) entry which is preliminary data.</text>
</comment>
<protein>
    <submittedName>
        <fullName evidence="1">Uncharacterized protein</fullName>
    </submittedName>
</protein>